<name>A0A951QJ75_9CYAN</name>
<keyword evidence="2" id="KW-0223">Dioxygenase</keyword>
<keyword evidence="2" id="KW-0560">Oxidoreductase</keyword>
<dbReference type="GO" id="GO:0051213">
    <property type="term" value="F:dioxygenase activity"/>
    <property type="evidence" value="ECO:0007669"/>
    <property type="project" value="UniProtKB-KW"/>
</dbReference>
<accession>A0A951QJ75</accession>
<sequence length="69" mass="7774">MDTRVSIHWWLKPLFGFPPRSKDSWLPPVTFYSLWQNQCISMGIFGAVLLAGFLAADLYIQSAEADTPA</sequence>
<reference evidence="2" key="2">
    <citation type="journal article" date="2022" name="Microbiol. Resour. Announc.">
        <title>Metagenome Sequencing to Explore Phylogenomics of Terrestrial Cyanobacteria.</title>
        <authorList>
            <person name="Ward R.D."/>
            <person name="Stajich J.E."/>
            <person name="Johansen J.R."/>
            <person name="Huntemann M."/>
            <person name="Clum A."/>
            <person name="Foster B."/>
            <person name="Foster B."/>
            <person name="Roux S."/>
            <person name="Palaniappan K."/>
            <person name="Varghese N."/>
            <person name="Mukherjee S."/>
            <person name="Reddy T.B.K."/>
            <person name="Daum C."/>
            <person name="Copeland A."/>
            <person name="Chen I.A."/>
            <person name="Ivanova N.N."/>
            <person name="Kyrpides N.C."/>
            <person name="Shapiro N."/>
            <person name="Eloe-Fadrosh E.A."/>
            <person name="Pietrasiak N."/>
        </authorList>
    </citation>
    <scope>NUCLEOTIDE SEQUENCE</scope>
    <source>
        <strain evidence="2">GSE-NOS-MK-12-04C</strain>
    </source>
</reference>
<dbReference type="Proteomes" id="UP000729701">
    <property type="component" value="Unassembled WGS sequence"/>
</dbReference>
<reference evidence="2" key="1">
    <citation type="submission" date="2021-05" db="EMBL/GenBank/DDBJ databases">
        <authorList>
            <person name="Pietrasiak N."/>
            <person name="Ward R."/>
            <person name="Stajich J.E."/>
            <person name="Kurbessoian T."/>
        </authorList>
    </citation>
    <scope>NUCLEOTIDE SEQUENCE</scope>
    <source>
        <strain evidence="2">GSE-NOS-MK-12-04C</strain>
    </source>
</reference>
<dbReference type="AlphaFoldDB" id="A0A951QJ75"/>
<comment type="caution">
    <text evidence="2">The sequence shown here is derived from an EMBL/GenBank/DDBJ whole genome shotgun (WGS) entry which is preliminary data.</text>
</comment>
<keyword evidence="1" id="KW-1133">Transmembrane helix</keyword>
<keyword evidence="1" id="KW-0812">Transmembrane</keyword>
<keyword evidence="1" id="KW-0472">Membrane</keyword>
<gene>
    <name evidence="2" type="ORF">KME60_04190</name>
</gene>
<feature type="transmembrane region" description="Helical" evidence="1">
    <location>
        <begin position="40"/>
        <end position="60"/>
    </location>
</feature>
<protein>
    <submittedName>
        <fullName evidence="2">Cysteine dioxygenase family protein</fullName>
    </submittedName>
</protein>
<dbReference type="EMBL" id="JAHHGZ010000003">
    <property type="protein sequence ID" value="MBW4666648.1"/>
    <property type="molecule type" value="Genomic_DNA"/>
</dbReference>
<evidence type="ECO:0000256" key="1">
    <source>
        <dbReference type="SAM" id="Phobius"/>
    </source>
</evidence>
<evidence type="ECO:0000313" key="2">
    <source>
        <dbReference type="EMBL" id="MBW4666648.1"/>
    </source>
</evidence>
<evidence type="ECO:0000313" key="3">
    <source>
        <dbReference type="Proteomes" id="UP000729701"/>
    </source>
</evidence>
<organism evidence="2 3">
    <name type="scientific">Cyanomargarita calcarea GSE-NOS-MK-12-04C</name>
    <dbReference type="NCBI Taxonomy" id="2839659"/>
    <lineage>
        <taxon>Bacteria</taxon>
        <taxon>Bacillati</taxon>
        <taxon>Cyanobacteriota</taxon>
        <taxon>Cyanophyceae</taxon>
        <taxon>Nostocales</taxon>
        <taxon>Cyanomargaritaceae</taxon>
        <taxon>Cyanomargarita</taxon>
    </lineage>
</organism>
<proteinExistence type="predicted"/>